<dbReference type="InterPro" id="IPR053930">
    <property type="entry name" value="RapZ-like_N"/>
</dbReference>
<evidence type="ECO:0000256" key="2">
    <source>
        <dbReference type="ARBA" id="ARBA00022840"/>
    </source>
</evidence>
<evidence type="ECO:0000256" key="4">
    <source>
        <dbReference type="HAMAP-Rule" id="MF_00636"/>
    </source>
</evidence>
<protein>
    <submittedName>
        <fullName evidence="7">GlmZ(SRNA)-inactivating NTPase</fullName>
    </submittedName>
</protein>
<evidence type="ECO:0000313" key="7">
    <source>
        <dbReference type="EMBL" id="KSU50150.1"/>
    </source>
</evidence>
<keyword evidence="2 4" id="KW-0067">ATP-binding</keyword>
<dbReference type="EMBL" id="LNQL01000001">
    <property type="protein sequence ID" value="KSU50150.1"/>
    <property type="molecule type" value="Genomic_DNA"/>
</dbReference>
<dbReference type="GO" id="GO:0005525">
    <property type="term" value="F:GTP binding"/>
    <property type="evidence" value="ECO:0007669"/>
    <property type="project" value="UniProtKB-UniRule"/>
</dbReference>
<keyword evidence="3 4" id="KW-0342">GTP-binding</keyword>
<proteinExistence type="inferred from homology"/>
<dbReference type="Pfam" id="PF03668">
    <property type="entry name" value="RapZ-like_N"/>
    <property type="match status" value="1"/>
</dbReference>
<evidence type="ECO:0000313" key="8">
    <source>
        <dbReference type="Proteomes" id="UP000053797"/>
    </source>
</evidence>
<evidence type="ECO:0000256" key="3">
    <source>
        <dbReference type="ARBA" id="ARBA00023134"/>
    </source>
</evidence>
<dbReference type="GO" id="GO:0005524">
    <property type="term" value="F:ATP binding"/>
    <property type="evidence" value="ECO:0007669"/>
    <property type="project" value="UniProtKB-UniRule"/>
</dbReference>
<dbReference type="InterPro" id="IPR053931">
    <property type="entry name" value="RapZ_C"/>
</dbReference>
<dbReference type="HAMAP" id="MF_00636">
    <property type="entry name" value="RapZ_like"/>
    <property type="match status" value="1"/>
</dbReference>
<dbReference type="RefSeq" id="WP_023469224.1">
    <property type="nucleotide sequence ID" value="NZ_FMYN01000001.1"/>
</dbReference>
<comment type="caution">
    <text evidence="7">The sequence shown here is derived from an EMBL/GenBank/DDBJ whole genome shotgun (WGS) entry which is preliminary data.</text>
</comment>
<accession>A0A0V8GJ32</accession>
<keyword evidence="1 4" id="KW-0547">Nucleotide-binding</keyword>
<dbReference type="Proteomes" id="UP000053797">
    <property type="component" value="Unassembled WGS sequence"/>
</dbReference>
<organism evidence="7 8">
    <name type="scientific">Exiguobacterium indicum</name>
    <dbReference type="NCBI Taxonomy" id="296995"/>
    <lineage>
        <taxon>Bacteria</taxon>
        <taxon>Bacillati</taxon>
        <taxon>Bacillota</taxon>
        <taxon>Bacilli</taxon>
        <taxon>Bacillales</taxon>
        <taxon>Bacillales Family XII. Incertae Sedis</taxon>
        <taxon>Exiguobacterium</taxon>
    </lineage>
</organism>
<dbReference type="AlphaFoldDB" id="A0A0V8GJ32"/>
<gene>
    <name evidence="7" type="ORF">AS033_01890</name>
</gene>
<feature type="domain" description="RapZ C-terminal" evidence="6">
    <location>
        <begin position="165"/>
        <end position="282"/>
    </location>
</feature>
<dbReference type="SUPFAM" id="SSF52540">
    <property type="entry name" value="P-loop containing nucleoside triphosphate hydrolases"/>
    <property type="match status" value="1"/>
</dbReference>
<dbReference type="Pfam" id="PF22740">
    <property type="entry name" value="PapZ_C"/>
    <property type="match status" value="1"/>
</dbReference>
<name>A0A0V8GJ32_9BACL</name>
<sequence length="289" mass="33187">MEQNQPQLVIITGMSGAGKTVAMNSFEDLGYFCVDNLPPTLLPQLIEVIGQVRPKIAVAIDTRARDFIDSFFVVYEDLKKTNLQTRMLYLDARNDVLVRRYKESRRSHPLAPTDSPLTGIERERTLLEGFRDKAQMLIDTSDIKPLALKERLLKEFTTGERIPFTVNVMSFGFKHGLPLDADLVFDLRFLPNPFYIPELRPKTGLDEEVASYVMQWPEAKLFYKKLVDLLEFLIPQYEREGKSQLVIALGCTGGKHRSITFAEAISKEFATQYHIETNHRDYVHAKEEK</sequence>
<dbReference type="PANTHER" id="PTHR30448:SF0">
    <property type="entry name" value="RNASE ADAPTER PROTEIN RAPZ"/>
    <property type="match status" value="1"/>
</dbReference>
<evidence type="ECO:0000259" key="5">
    <source>
        <dbReference type="Pfam" id="PF03668"/>
    </source>
</evidence>
<evidence type="ECO:0000259" key="6">
    <source>
        <dbReference type="Pfam" id="PF22740"/>
    </source>
</evidence>
<feature type="binding site" evidence="4">
    <location>
        <begin position="61"/>
        <end position="64"/>
    </location>
    <ligand>
        <name>GTP</name>
        <dbReference type="ChEBI" id="CHEBI:37565"/>
    </ligand>
</feature>
<feature type="domain" description="RapZ-like N-terminal" evidence="5">
    <location>
        <begin position="7"/>
        <end position="158"/>
    </location>
</feature>
<dbReference type="NCBIfam" id="NF003828">
    <property type="entry name" value="PRK05416.1"/>
    <property type="match status" value="1"/>
</dbReference>
<dbReference type="PANTHER" id="PTHR30448">
    <property type="entry name" value="RNASE ADAPTER PROTEIN RAPZ"/>
    <property type="match status" value="1"/>
</dbReference>
<dbReference type="InterPro" id="IPR005337">
    <property type="entry name" value="RapZ-like"/>
</dbReference>
<dbReference type="PIRSF" id="PIRSF005052">
    <property type="entry name" value="P-loopkin"/>
    <property type="match status" value="1"/>
</dbReference>
<feature type="binding site" evidence="4">
    <location>
        <begin position="13"/>
        <end position="20"/>
    </location>
    <ligand>
        <name>ATP</name>
        <dbReference type="ChEBI" id="CHEBI:30616"/>
    </ligand>
</feature>
<dbReference type="InterPro" id="IPR027417">
    <property type="entry name" value="P-loop_NTPase"/>
</dbReference>
<reference evidence="7 8" key="1">
    <citation type="journal article" date="2015" name="Int. J. Syst. Evol. Microbiol.">
        <title>Exiguobacterium enclense sp. nov., isolated from sediment.</title>
        <authorList>
            <person name="Dastager S.G."/>
            <person name="Mawlankar R."/>
            <person name="Sonalkar V.V."/>
            <person name="Thorat M.N."/>
            <person name="Mual P."/>
            <person name="Verma A."/>
            <person name="Krishnamurthi S."/>
            <person name="Tang S.K."/>
            <person name="Li W.J."/>
        </authorList>
    </citation>
    <scope>NUCLEOTIDE SEQUENCE [LARGE SCALE GENOMIC DNA]</scope>
    <source>
        <strain evidence="7 8">NIO-1109</strain>
    </source>
</reference>
<dbReference type="OrthoDB" id="9784461at2"/>
<evidence type="ECO:0000256" key="1">
    <source>
        <dbReference type="ARBA" id="ARBA00022741"/>
    </source>
</evidence>